<dbReference type="AlphaFoldDB" id="A0A7V7GTA4"/>
<dbReference type="PANTHER" id="PTHR34980:SF2">
    <property type="entry name" value="INNER MEMBRANE PROTEIN YHAH-RELATED"/>
    <property type="match status" value="1"/>
</dbReference>
<accession>A0A7V7GTA4</accession>
<evidence type="ECO:0000256" key="1">
    <source>
        <dbReference type="SAM" id="Phobius"/>
    </source>
</evidence>
<dbReference type="Proteomes" id="UP000463138">
    <property type="component" value="Unassembled WGS sequence"/>
</dbReference>
<gene>
    <name evidence="2" type="ORF">DT594_13380</name>
</gene>
<organism evidence="2 3">
    <name type="scientific">Halopseudomonas laoshanensis</name>
    <dbReference type="NCBI Taxonomy" id="2268758"/>
    <lineage>
        <taxon>Bacteria</taxon>
        <taxon>Pseudomonadati</taxon>
        <taxon>Pseudomonadota</taxon>
        <taxon>Gammaproteobacteria</taxon>
        <taxon>Pseudomonadales</taxon>
        <taxon>Pseudomonadaceae</taxon>
        <taxon>Halopseudomonas</taxon>
    </lineage>
</organism>
<comment type="caution">
    <text evidence="2">The sequence shown here is derived from an EMBL/GenBank/DDBJ whole genome shotgun (WGS) entry which is preliminary data.</text>
</comment>
<protein>
    <submittedName>
        <fullName evidence="2">DUF805 domain-containing protein</fullName>
    </submittedName>
</protein>
<keyword evidence="1" id="KW-0472">Membrane</keyword>
<reference evidence="2 3" key="1">
    <citation type="submission" date="2018-07" db="EMBL/GenBank/DDBJ databases">
        <title>Pseudomonas laoshanensis sp. nov., isolated from soil.</title>
        <authorList>
            <person name="Sun J."/>
            <person name="Yu L."/>
            <person name="Wang M."/>
            <person name="Zhang C."/>
        </authorList>
    </citation>
    <scope>NUCLEOTIDE SEQUENCE [LARGE SCALE GENOMIC DNA]</scope>
    <source>
        <strain evidence="2 3">Y22</strain>
    </source>
</reference>
<dbReference type="Pfam" id="PF05656">
    <property type="entry name" value="DUF805"/>
    <property type="match status" value="1"/>
</dbReference>
<keyword evidence="3" id="KW-1185">Reference proteome</keyword>
<dbReference type="PANTHER" id="PTHR34980">
    <property type="entry name" value="INNER MEMBRANE PROTEIN-RELATED-RELATED"/>
    <property type="match status" value="1"/>
</dbReference>
<feature type="transmembrane region" description="Helical" evidence="1">
    <location>
        <begin position="85"/>
        <end position="105"/>
    </location>
</feature>
<name>A0A7V7GTA4_9GAMM</name>
<feature type="transmembrane region" description="Helical" evidence="1">
    <location>
        <begin position="53"/>
        <end position="73"/>
    </location>
</feature>
<feature type="transmembrane region" description="Helical" evidence="1">
    <location>
        <begin position="23"/>
        <end position="47"/>
    </location>
</feature>
<dbReference type="RefSeq" id="WP_149333110.1">
    <property type="nucleotide sequence ID" value="NZ_QOVF01000003.1"/>
</dbReference>
<proteinExistence type="predicted"/>
<dbReference type="GO" id="GO:0005886">
    <property type="term" value="C:plasma membrane"/>
    <property type="evidence" value="ECO:0007669"/>
    <property type="project" value="TreeGrafter"/>
</dbReference>
<sequence length="127" mass="14160">MDWYLEVLRKYAVFSGRARRKEYWFFTLFNLLAMLVLSFIDGMIGMYSIEAGVGVLSGIYALGILIPSLAVTVRRLHDTSRTGWWILLAFIPLIGAVVLLIFTVLDSTPGSNKYGPDPKGMDGQVPV</sequence>
<dbReference type="InterPro" id="IPR008523">
    <property type="entry name" value="DUF805"/>
</dbReference>
<dbReference type="OrthoDB" id="9812349at2"/>
<keyword evidence="1" id="KW-1133">Transmembrane helix</keyword>
<evidence type="ECO:0000313" key="3">
    <source>
        <dbReference type="Proteomes" id="UP000463138"/>
    </source>
</evidence>
<keyword evidence="1" id="KW-0812">Transmembrane</keyword>
<evidence type="ECO:0000313" key="2">
    <source>
        <dbReference type="EMBL" id="KAA0694282.1"/>
    </source>
</evidence>
<dbReference type="EMBL" id="QOVF01000003">
    <property type="protein sequence ID" value="KAA0694282.1"/>
    <property type="molecule type" value="Genomic_DNA"/>
</dbReference>